<keyword evidence="3" id="KW-1185">Reference proteome</keyword>
<evidence type="ECO:0000313" key="3">
    <source>
        <dbReference type="Proteomes" id="UP000639859"/>
    </source>
</evidence>
<dbReference type="EMBL" id="JADWOX010000006">
    <property type="protein sequence ID" value="MBI1684167.1"/>
    <property type="molecule type" value="Genomic_DNA"/>
</dbReference>
<dbReference type="Gene3D" id="3.40.50.10330">
    <property type="entry name" value="Probable inorganic polyphosphate/atp-NAD kinase, domain 1"/>
    <property type="match status" value="1"/>
</dbReference>
<feature type="domain" description="DAGKc" evidence="1">
    <location>
        <begin position="1"/>
        <end position="122"/>
    </location>
</feature>
<protein>
    <submittedName>
        <fullName evidence="2">NAD(+)/NADH kinase</fullName>
    </submittedName>
</protein>
<dbReference type="InterPro" id="IPR017438">
    <property type="entry name" value="ATP-NAD_kinase_N"/>
</dbReference>
<dbReference type="Pfam" id="PF00781">
    <property type="entry name" value="DAGK_cat"/>
    <property type="match status" value="1"/>
</dbReference>
<keyword evidence="2" id="KW-0808">Transferase</keyword>
<dbReference type="Proteomes" id="UP000639859">
    <property type="component" value="Unassembled WGS sequence"/>
</dbReference>
<evidence type="ECO:0000259" key="1">
    <source>
        <dbReference type="PROSITE" id="PS50146"/>
    </source>
</evidence>
<name>A0ABS0SWZ9_9CAUL</name>
<comment type="caution">
    <text evidence="2">The sequence shown here is derived from an EMBL/GenBank/DDBJ whole genome shotgun (WGS) entry which is preliminary data.</text>
</comment>
<accession>A0ABS0SWZ9</accession>
<dbReference type="SUPFAM" id="SSF111331">
    <property type="entry name" value="NAD kinase/diacylglycerol kinase-like"/>
    <property type="match status" value="1"/>
</dbReference>
<dbReference type="RefSeq" id="WP_198576089.1">
    <property type="nucleotide sequence ID" value="NZ_JADWOX010000006.1"/>
</dbReference>
<dbReference type="PROSITE" id="PS50146">
    <property type="entry name" value="DAGK"/>
    <property type="match status" value="1"/>
</dbReference>
<organism evidence="2 3">
    <name type="scientific">Caulobacter hibisci</name>
    <dbReference type="NCBI Taxonomy" id="2035993"/>
    <lineage>
        <taxon>Bacteria</taxon>
        <taxon>Pseudomonadati</taxon>
        <taxon>Pseudomonadota</taxon>
        <taxon>Alphaproteobacteria</taxon>
        <taxon>Caulobacterales</taxon>
        <taxon>Caulobacteraceae</taxon>
        <taxon>Caulobacter</taxon>
    </lineage>
</organism>
<dbReference type="GO" id="GO:0016301">
    <property type="term" value="F:kinase activity"/>
    <property type="evidence" value="ECO:0007669"/>
    <property type="project" value="UniProtKB-KW"/>
</dbReference>
<sequence length="279" mass="28982">MFNTGSGSCDAEAHSQAQKIFEEAGLHDVEMHVVEPSEVARALRTAVANADVLVVLGGDGTIGGAATLCGAEGPFLIPLPGGTMNMLPKALYGTADWPSALRATLADPQIKVVSGGEAEGHRFYCAAIFGAPSLWADAREAVREGDLVEAAKRAVTATRRSLSDAIDYEFGAMAGSADAVAVICPLISQAMAGEEEALEAVALDPGTAAGLFGLAFHAAFDGWRNDPSVTRAKVKCVDVLAHGEIPAILDGEKVEIERHAKVTFLPTAFRAIVAAARQD</sequence>
<keyword evidence="2" id="KW-0418">Kinase</keyword>
<dbReference type="InterPro" id="IPR016064">
    <property type="entry name" value="NAD/diacylglycerol_kinase_sf"/>
</dbReference>
<reference evidence="2 3" key="1">
    <citation type="submission" date="2020-11" db="EMBL/GenBank/DDBJ databases">
        <title>genome sequence of strain KACC 18849.</title>
        <authorList>
            <person name="Gao J."/>
            <person name="Zhang X."/>
        </authorList>
    </citation>
    <scope>NUCLEOTIDE SEQUENCE [LARGE SCALE GENOMIC DNA]</scope>
    <source>
        <strain evidence="2 3">KACC 18849</strain>
    </source>
</reference>
<proteinExistence type="predicted"/>
<dbReference type="InterPro" id="IPR001206">
    <property type="entry name" value="Diacylglycerol_kinase_cat_dom"/>
</dbReference>
<evidence type="ECO:0000313" key="2">
    <source>
        <dbReference type="EMBL" id="MBI1684167.1"/>
    </source>
</evidence>
<gene>
    <name evidence="2" type="ORF">I4Q42_10865</name>
</gene>